<evidence type="ECO:0000256" key="7">
    <source>
        <dbReference type="PROSITE-ProRule" id="PRU00278"/>
    </source>
</evidence>
<dbReference type="PROSITE" id="PS01360">
    <property type="entry name" value="ZF_MYND_1"/>
    <property type="match status" value="1"/>
</dbReference>
<evidence type="ECO:0000256" key="2">
    <source>
        <dbReference type="ARBA" id="ARBA00022679"/>
    </source>
</evidence>
<organism evidence="14">
    <name type="scientific">Aureococcus anophagefferens</name>
    <name type="common">Harmful bloom alga</name>
    <dbReference type="NCBI Taxonomy" id="44056"/>
    <lineage>
        <taxon>Eukaryota</taxon>
        <taxon>Sar</taxon>
        <taxon>Stramenopiles</taxon>
        <taxon>Ochrophyta</taxon>
        <taxon>Pelagophyceae</taxon>
        <taxon>Pelagomonadales</taxon>
        <taxon>Pelagomonadaceae</taxon>
        <taxon>Aureococcus</taxon>
    </lineage>
</organism>
<dbReference type="AlphaFoldDB" id="F0XVR7"/>
<dbReference type="InParanoid" id="F0XVR7"/>
<name>F0XVR7_AURAN</name>
<dbReference type="Gene3D" id="3.40.50.150">
    <property type="entry name" value="Vaccinia Virus protein VP39"/>
    <property type="match status" value="1"/>
</dbReference>
<protein>
    <recommendedName>
        <fullName evidence="15">Peptidylprolyl isomerase</fullName>
    </recommendedName>
</protein>
<keyword evidence="3" id="KW-0479">Metal-binding</keyword>
<evidence type="ECO:0000256" key="1">
    <source>
        <dbReference type="ARBA" id="ARBA00007867"/>
    </source>
</evidence>
<evidence type="ECO:0008006" key="15">
    <source>
        <dbReference type="Google" id="ProtNLM"/>
    </source>
</evidence>
<comment type="similarity">
    <text evidence="1">Belongs to the spermidine/spermine synthase family.</text>
</comment>
<keyword evidence="14" id="KW-1185">Reference proteome</keyword>
<dbReference type="GO" id="GO:0004766">
    <property type="term" value="F:spermidine synthase activity"/>
    <property type="evidence" value="ECO:0007669"/>
    <property type="project" value="TreeGrafter"/>
</dbReference>
<dbReference type="HAMAP" id="MF_00198">
    <property type="entry name" value="Spermidine_synth"/>
    <property type="match status" value="1"/>
</dbReference>
<dbReference type="KEGG" id="aaf:AURANDRAFT_60621"/>
<dbReference type="Gene3D" id="3.10.50.40">
    <property type="match status" value="1"/>
</dbReference>
<dbReference type="eggNOG" id="KOG1562">
    <property type="taxonomic scope" value="Eukaryota"/>
</dbReference>
<dbReference type="GeneID" id="20223089"/>
<evidence type="ECO:0000259" key="12">
    <source>
        <dbReference type="PROSITE" id="PS51006"/>
    </source>
</evidence>
<gene>
    <name evidence="13" type="ORF">AURANDRAFT_60621</name>
</gene>
<evidence type="ECO:0000256" key="8">
    <source>
        <dbReference type="PROSITE-ProRule" id="PRU00354"/>
    </source>
</evidence>
<dbReference type="InterPro" id="IPR000297">
    <property type="entry name" value="PPIase_PpiC"/>
</dbReference>
<feature type="compositionally biased region" description="Low complexity" evidence="9">
    <location>
        <begin position="352"/>
        <end position="365"/>
    </location>
</feature>
<dbReference type="GO" id="GO:0008295">
    <property type="term" value="P:spermidine biosynthetic process"/>
    <property type="evidence" value="ECO:0007669"/>
    <property type="project" value="TreeGrafter"/>
</dbReference>
<feature type="compositionally biased region" description="Basic residues" evidence="9">
    <location>
        <begin position="1103"/>
        <end position="1114"/>
    </location>
</feature>
<dbReference type="Gene3D" id="6.10.140.2220">
    <property type="match status" value="1"/>
</dbReference>
<dbReference type="Pfam" id="PF01564">
    <property type="entry name" value="Spermine_synth"/>
    <property type="match status" value="1"/>
</dbReference>
<dbReference type="RefSeq" id="XP_009032693.1">
    <property type="nucleotide sequence ID" value="XM_009034445.1"/>
</dbReference>
<keyword evidence="2 8" id="KW-0808">Transferase</keyword>
<evidence type="ECO:0000313" key="14">
    <source>
        <dbReference type="Proteomes" id="UP000002729"/>
    </source>
</evidence>
<dbReference type="PROSITE" id="PS50198">
    <property type="entry name" value="PPIC_PPIASE_2"/>
    <property type="match status" value="1"/>
</dbReference>
<dbReference type="InterPro" id="IPR046357">
    <property type="entry name" value="PPIase_dom_sf"/>
</dbReference>
<feature type="domain" description="PABS" evidence="12">
    <location>
        <begin position="424"/>
        <end position="540"/>
    </location>
</feature>
<dbReference type="Pfam" id="PF13616">
    <property type="entry name" value="Rotamase_3"/>
    <property type="match status" value="1"/>
</dbReference>
<feature type="compositionally biased region" description="Basic and acidic residues" evidence="9">
    <location>
        <begin position="786"/>
        <end position="809"/>
    </location>
</feature>
<dbReference type="PROSITE" id="PS51006">
    <property type="entry name" value="PABS_2"/>
    <property type="match status" value="1"/>
</dbReference>
<keyword evidence="7" id="KW-0413">Isomerase</keyword>
<dbReference type="PANTHER" id="PTHR11558:SF11">
    <property type="entry name" value="SPERMIDINE SYNTHASE"/>
    <property type="match status" value="1"/>
</dbReference>
<feature type="region of interest" description="Disordered" evidence="9">
    <location>
        <begin position="1086"/>
        <end position="1114"/>
    </location>
</feature>
<dbReference type="Pfam" id="PF01753">
    <property type="entry name" value="zf-MYND"/>
    <property type="match status" value="1"/>
</dbReference>
<evidence type="ECO:0000256" key="3">
    <source>
        <dbReference type="ARBA" id="ARBA00022723"/>
    </source>
</evidence>
<comment type="caution">
    <text evidence="8">Lacks conserved residue(s) required for the propagation of feature annotation.</text>
</comment>
<dbReference type="OrthoDB" id="433309at2759"/>
<dbReference type="InterPro" id="IPR001045">
    <property type="entry name" value="Spermi_synthase"/>
</dbReference>
<dbReference type="InterPro" id="IPR030374">
    <property type="entry name" value="PABS"/>
</dbReference>
<evidence type="ECO:0000256" key="5">
    <source>
        <dbReference type="ARBA" id="ARBA00022833"/>
    </source>
</evidence>
<keyword evidence="8" id="KW-0620">Polyamine biosynthesis</keyword>
<sequence length="1114" mass="117769">MSSTKKDKKFYHATAAQAYYMKPSEAATVSLAAPAGSASRGVGERDRPRLGIVVMTKRPLDFEQWLVYHRSVIGVERFFVLCEDTPELAALLLRPPWNAFVDATFVAKTQRDYFVQMDRQAVNVACAVPRARASGVEWLLHVDDDELLHAPGGVGALWAALKNAPKHACDAHVKNVEALAPDRSCAHPFVECTTFVASTSKYSSYTNGKSFGRVSAPGLRAHGPHHFRGDAPPSAGSATVDLPPSVAVVLHYESVCYDRWTTKFSELAARHGHDQDILDKLPFPFYRSSLAAVGHLARCAPKDKAAASDAAVKVWTSRKLVDESRVPPKDAIVVTAVRDALRGLLDDGDGAAAAPSAAPVLAPPGKKSKTLEAKAPPPPGSLPKLTSSAHATMRWSLASPAGSGTVAAVRAAYVAAAPTRVTAKTWSTAAMPDEPAEPAAPVPEAIVALGVGARVASATNDQGQTLEIWETREAGRVLVVDGAVRLSEADERPYHEMLSHVAVCAAAARKRRRGLVPGLDVLVVGGCGAGVARELVKHAPSVIKSIAVVDVDGVASNFVAAHLPALDAAKMRAELRGRLRSVDSGDAASWFAEAARARRRFDVVILDADAGNPFDAKEIDVAVKAVLSDGGVAARSARGDLLDRAAARAACDVFEDVRVFSWLMPTLKGGHCKAVLLGREPFDARDESNWDCELAGVAYFDGASTGPAAFALPPDARGALRAMEPRLKLSPPKMAPPPPPAVAEPVELAAAPPPPLEGWRPDAGARFGGGDVRGTPGLVADAAAGFEDRHRESRATPEKAPKRRPSNDPKIRDAQAALLEDENFLLRSPEAAVPARPADGADFSIFGCTALGADALCKTDDFYATVAVQAEHFDDDGGEAEDDFVAMMRKLSGNHETKVAREKPSTRAAPEPAFAGPVCAAPGCALPAAHLCSRCRTASYCSAECQIAAWPDHRASCVPCPGESKDDDEGVGRHVGPRRGHEGGVGATRPRGLADHVKLERTLREEGVTPESVGRAAQQYSTCGSAKKTPDARMKMLRGRPGELVFRRGEMAKEFEEAAMTGPIGELQVVETQFGVHLLLVNGRSGEAAPEAGPAPPAEKTTTQKKKGGKKGFG</sequence>
<reference evidence="13 14" key="1">
    <citation type="journal article" date="2011" name="Proc. Natl. Acad. Sci. U.S.A.">
        <title>Niche of harmful alga Aureococcus anophagefferens revealed through ecogenomics.</title>
        <authorList>
            <person name="Gobler C.J."/>
            <person name="Berry D.L."/>
            <person name="Dyhrman S.T."/>
            <person name="Wilhelm S.W."/>
            <person name="Salamov A."/>
            <person name="Lobanov A.V."/>
            <person name="Zhang Y."/>
            <person name="Collier J.L."/>
            <person name="Wurch L.L."/>
            <person name="Kustka A.B."/>
            <person name="Dill B.D."/>
            <person name="Shah M."/>
            <person name="VerBerkmoes N.C."/>
            <person name="Kuo A."/>
            <person name="Terry A."/>
            <person name="Pangilinan J."/>
            <person name="Lindquist E.A."/>
            <person name="Lucas S."/>
            <person name="Paulsen I.T."/>
            <person name="Hattenrath-Lehmann T.K."/>
            <person name="Talmage S.C."/>
            <person name="Walker E.A."/>
            <person name="Koch F."/>
            <person name="Burson A.M."/>
            <person name="Marcoval M.A."/>
            <person name="Tang Y.Z."/>
            <person name="Lecleir G.R."/>
            <person name="Coyne K.J."/>
            <person name="Berg G.M."/>
            <person name="Bertrand E.M."/>
            <person name="Saito M.A."/>
            <person name="Gladyshev V.N."/>
            <person name="Grigoriev I.V."/>
        </authorList>
    </citation>
    <scope>NUCLEOTIDE SEQUENCE [LARGE SCALE GENOMIC DNA]</scope>
    <source>
        <strain evidence="14">CCMP 1984</strain>
    </source>
</reference>
<dbReference type="GO" id="GO:0005829">
    <property type="term" value="C:cytosol"/>
    <property type="evidence" value="ECO:0007669"/>
    <property type="project" value="TreeGrafter"/>
</dbReference>
<dbReference type="InterPro" id="IPR002893">
    <property type="entry name" value="Znf_MYND"/>
</dbReference>
<dbReference type="Proteomes" id="UP000002729">
    <property type="component" value="Unassembled WGS sequence"/>
</dbReference>
<evidence type="ECO:0000259" key="11">
    <source>
        <dbReference type="PROSITE" id="PS50865"/>
    </source>
</evidence>
<dbReference type="GO" id="GO:0003755">
    <property type="term" value="F:peptidyl-prolyl cis-trans isomerase activity"/>
    <property type="evidence" value="ECO:0007669"/>
    <property type="project" value="UniProtKB-KW"/>
</dbReference>
<dbReference type="GO" id="GO:0008270">
    <property type="term" value="F:zinc ion binding"/>
    <property type="evidence" value="ECO:0007669"/>
    <property type="project" value="UniProtKB-KW"/>
</dbReference>
<feature type="region of interest" description="Disordered" evidence="9">
    <location>
        <begin position="352"/>
        <end position="387"/>
    </location>
</feature>
<accession>F0XVR7</accession>
<keyword evidence="7" id="KW-0697">Rotamase</keyword>
<feature type="domain" description="MYND-type" evidence="11">
    <location>
        <begin position="919"/>
        <end position="957"/>
    </location>
</feature>
<keyword evidence="4 6" id="KW-0863">Zinc-finger</keyword>
<dbReference type="SUPFAM" id="SSF53335">
    <property type="entry name" value="S-adenosyl-L-methionine-dependent methyltransferases"/>
    <property type="match status" value="1"/>
</dbReference>
<dbReference type="InterPro" id="IPR029063">
    <property type="entry name" value="SAM-dependent_MTases_sf"/>
</dbReference>
<keyword evidence="5" id="KW-0862">Zinc</keyword>
<dbReference type="SUPFAM" id="SSF144232">
    <property type="entry name" value="HIT/MYND zinc finger-like"/>
    <property type="match status" value="1"/>
</dbReference>
<evidence type="ECO:0000259" key="10">
    <source>
        <dbReference type="PROSITE" id="PS50198"/>
    </source>
</evidence>
<evidence type="ECO:0000256" key="6">
    <source>
        <dbReference type="PROSITE-ProRule" id="PRU00134"/>
    </source>
</evidence>
<dbReference type="SUPFAM" id="SSF54534">
    <property type="entry name" value="FKBP-like"/>
    <property type="match status" value="1"/>
</dbReference>
<feature type="region of interest" description="Disordered" evidence="9">
    <location>
        <begin position="963"/>
        <end position="990"/>
    </location>
</feature>
<evidence type="ECO:0000313" key="13">
    <source>
        <dbReference type="EMBL" id="EGB13093.1"/>
    </source>
</evidence>
<evidence type="ECO:0000256" key="9">
    <source>
        <dbReference type="SAM" id="MobiDB-lite"/>
    </source>
</evidence>
<proteinExistence type="inferred from homology"/>
<feature type="region of interest" description="Disordered" evidence="9">
    <location>
        <begin position="784"/>
        <end position="809"/>
    </location>
</feature>
<dbReference type="EMBL" id="GL833120">
    <property type="protein sequence ID" value="EGB13093.1"/>
    <property type="molecule type" value="Genomic_DNA"/>
</dbReference>
<evidence type="ECO:0000256" key="4">
    <source>
        <dbReference type="ARBA" id="ARBA00022771"/>
    </source>
</evidence>
<dbReference type="PANTHER" id="PTHR11558">
    <property type="entry name" value="SPERMIDINE/SPERMINE SYNTHASE"/>
    <property type="match status" value="1"/>
</dbReference>
<feature type="region of interest" description="Disordered" evidence="9">
    <location>
        <begin position="1006"/>
        <end position="1031"/>
    </location>
</feature>
<dbReference type="PROSITE" id="PS50865">
    <property type="entry name" value="ZF_MYND_2"/>
    <property type="match status" value="1"/>
</dbReference>
<feature type="domain" description="PpiC" evidence="10">
    <location>
        <begin position="967"/>
        <end position="1083"/>
    </location>
</feature>